<name>A0ABR0FKZ4_9PEZI</name>
<evidence type="ECO:0000313" key="4">
    <source>
        <dbReference type="Proteomes" id="UP001322138"/>
    </source>
</evidence>
<dbReference type="GeneID" id="87897279"/>
<evidence type="ECO:0000259" key="2">
    <source>
        <dbReference type="Pfam" id="PF06985"/>
    </source>
</evidence>
<evidence type="ECO:0000313" key="3">
    <source>
        <dbReference type="EMBL" id="KAK4644628.1"/>
    </source>
</evidence>
<gene>
    <name evidence="3" type="ORF">QC761_306560</name>
</gene>
<reference evidence="3 4" key="1">
    <citation type="journal article" date="2023" name="bioRxiv">
        <title>High-quality genome assemblies of four members of thePodospora anserinaspecies complex.</title>
        <authorList>
            <person name="Ament-Velasquez S.L."/>
            <person name="Vogan A.A."/>
            <person name="Wallerman O."/>
            <person name="Hartmann F."/>
            <person name="Gautier V."/>
            <person name="Silar P."/>
            <person name="Giraud T."/>
            <person name="Johannesson H."/>
        </authorList>
    </citation>
    <scope>NUCLEOTIDE SEQUENCE [LARGE SCALE GENOMIC DNA]</scope>
    <source>
        <strain evidence="3 4">CBS 112042</strain>
    </source>
</reference>
<feature type="domain" description="Heterokaryon incompatibility" evidence="2">
    <location>
        <begin position="50"/>
        <end position="179"/>
    </location>
</feature>
<dbReference type="InterPro" id="IPR052895">
    <property type="entry name" value="HetReg/Transcr_Mod"/>
</dbReference>
<proteinExistence type="predicted"/>
<comment type="caution">
    <text evidence="3">The sequence shown here is derived from an EMBL/GenBank/DDBJ whole genome shotgun (WGS) entry which is preliminary data.</text>
</comment>
<dbReference type="PANTHER" id="PTHR24148:SF78">
    <property type="entry name" value="HETEROKARYON INCOMPATIBILITY DOMAIN-CONTAINING PROTEIN"/>
    <property type="match status" value="1"/>
</dbReference>
<dbReference type="PANTHER" id="PTHR24148">
    <property type="entry name" value="ANKYRIN REPEAT DOMAIN-CONTAINING PROTEIN 39 HOMOLOG-RELATED"/>
    <property type="match status" value="1"/>
</dbReference>
<feature type="region of interest" description="Disordered" evidence="1">
    <location>
        <begin position="133"/>
        <end position="156"/>
    </location>
</feature>
<dbReference type="InterPro" id="IPR010730">
    <property type="entry name" value="HET"/>
</dbReference>
<keyword evidence="4" id="KW-1185">Reference proteome</keyword>
<accession>A0ABR0FKZ4</accession>
<evidence type="ECO:0000256" key="1">
    <source>
        <dbReference type="SAM" id="MobiDB-lite"/>
    </source>
</evidence>
<dbReference type="EMBL" id="JAFFGZ010000005">
    <property type="protein sequence ID" value="KAK4644628.1"/>
    <property type="molecule type" value="Genomic_DNA"/>
</dbReference>
<protein>
    <recommendedName>
        <fullName evidence="2">Heterokaryon incompatibility domain-containing protein</fullName>
    </recommendedName>
</protein>
<dbReference type="RefSeq" id="XP_062733604.1">
    <property type="nucleotide sequence ID" value="XM_062877797.1"/>
</dbReference>
<sequence length="828" mass="93489">MASDIYQYLPLAAPTSIRLLCLLPAEDPTSPIHCRVLDYNLSIPGGTHLYEALSYAWGQVGDNQHHVVVDGKELAVTPNLHAALLRLRNAQLQRILWIDAICISQQDIPEKTKQIQLMAQFYSKAARSGSVKQKTVGTKHSSSSVSFASDDTKDGDTPNREVLSLLRRSWFRRIWILQEIAAARSIIIKCGSVEIDGYAFTVALDSKLLPRICHTLPPLHSRIQSLTHLMKGAAFRQKTVGEGAFPPLQGRPIGELVNMYHNREATVLHDKLFALYGMAIQSFTPDYSISWDEVLRQLSRRILGSTQLIRTWKNTEMAVIRGERGSFGQAEVNQVAQGGRQNVVIDYTLADYGWSPEWPSEATSLPPSANAVRPGDIVCKLKNAGSPMIIRPHVDYFSVVMITVSLKRPLPNEKPAVWMTKSFLLVWDWTHAASGPDAKFDILVALRDLDHGLDDRLRRGFDMASVFLEKPATLARPVDSPNHVKIQGLLSDWVKLAEKEYGRNDRKTVNVKIRTALYDWGVRKLREIRAKLRRLMEKRLRVEGLYPNLMMDCESLAKLYRRELEVIEVKQQRGDQENHRACLLEEDGLVHQIMFCELERSPKKHQNRVSQSFGPRIPDINDFLENYRAIRGLMDIILTIKGDGLEIKMHLMNRVTCHPLGGDMMWYIYSCGLETRFPEPDKALLLRAAACEGQGDLMLEAISKGHNAVRLKLGDLEDLLLAGANYKNSGSKVAGMLLSRFVLGWKFTVTKEVVISAASNVKHGELILRQLLDHGNVDTLDVTGETLRAVTKMGKHGQAIMDLLLELDSELEEREKSRWRLWLGRSRD</sequence>
<dbReference type="Proteomes" id="UP001322138">
    <property type="component" value="Unassembled WGS sequence"/>
</dbReference>
<organism evidence="3 4">
    <name type="scientific">Podospora bellae-mahoneyi</name>
    <dbReference type="NCBI Taxonomy" id="2093777"/>
    <lineage>
        <taxon>Eukaryota</taxon>
        <taxon>Fungi</taxon>
        <taxon>Dikarya</taxon>
        <taxon>Ascomycota</taxon>
        <taxon>Pezizomycotina</taxon>
        <taxon>Sordariomycetes</taxon>
        <taxon>Sordariomycetidae</taxon>
        <taxon>Sordariales</taxon>
        <taxon>Podosporaceae</taxon>
        <taxon>Podospora</taxon>
    </lineage>
</organism>
<dbReference type="Pfam" id="PF06985">
    <property type="entry name" value="HET"/>
    <property type="match status" value="1"/>
</dbReference>